<dbReference type="InterPro" id="IPR053967">
    <property type="entry name" value="LlgE_F_G-like_D1"/>
</dbReference>
<keyword evidence="4 5" id="KW-0975">Bacterial flagellum</keyword>
<dbReference type="InterPro" id="IPR037925">
    <property type="entry name" value="FlgE/F/G-like"/>
</dbReference>
<dbReference type="InterPro" id="IPR037058">
    <property type="entry name" value="Falgellar_hook_FlgE_sf"/>
</dbReference>
<keyword evidence="11" id="KW-1185">Reference proteome</keyword>
<feature type="domain" description="Flagellar hook protein FlgE/F/G-like D1" evidence="9">
    <location>
        <begin position="85"/>
        <end position="141"/>
    </location>
</feature>
<dbReference type="Pfam" id="PF00460">
    <property type="entry name" value="Flg_bb_rod"/>
    <property type="match status" value="1"/>
</dbReference>
<dbReference type="Proteomes" id="UP000640333">
    <property type="component" value="Unassembled WGS sequence"/>
</dbReference>
<gene>
    <name evidence="10" type="ORF">IOQ59_11200</name>
</gene>
<dbReference type="Pfam" id="PF22692">
    <property type="entry name" value="LlgE_F_G_D1"/>
    <property type="match status" value="1"/>
</dbReference>
<dbReference type="AlphaFoldDB" id="A0A8J7FDQ5"/>
<evidence type="ECO:0000259" key="6">
    <source>
        <dbReference type="Pfam" id="PF00460"/>
    </source>
</evidence>
<evidence type="ECO:0000259" key="7">
    <source>
        <dbReference type="Pfam" id="PF06429"/>
    </source>
</evidence>
<evidence type="ECO:0000256" key="5">
    <source>
        <dbReference type="RuleBase" id="RU362116"/>
    </source>
</evidence>
<dbReference type="PROSITE" id="PS00588">
    <property type="entry name" value="FLAGELLA_BB_ROD"/>
    <property type="match status" value="1"/>
</dbReference>
<evidence type="ECO:0000313" key="10">
    <source>
        <dbReference type="EMBL" id="MBE9397824.1"/>
    </source>
</evidence>
<comment type="subcellular location">
    <subcellularLocation>
        <location evidence="1 5">Bacterial flagellum basal body</location>
    </subcellularLocation>
</comment>
<dbReference type="InterPro" id="IPR019776">
    <property type="entry name" value="Flagellar_basal_body_rod_CS"/>
</dbReference>
<keyword evidence="10" id="KW-0969">Cilium</keyword>
<evidence type="ECO:0000256" key="4">
    <source>
        <dbReference type="ARBA" id="ARBA00023143"/>
    </source>
</evidence>
<dbReference type="GO" id="GO:0071978">
    <property type="term" value="P:bacterial-type flagellum-dependent swarming motility"/>
    <property type="evidence" value="ECO:0007669"/>
    <property type="project" value="TreeGrafter"/>
</dbReference>
<dbReference type="PANTHER" id="PTHR30435:SF1">
    <property type="entry name" value="FLAGELLAR HOOK PROTEIN FLGE"/>
    <property type="match status" value="1"/>
</dbReference>
<dbReference type="InterPro" id="IPR010930">
    <property type="entry name" value="Flg_bb/hook_C_dom"/>
</dbReference>
<dbReference type="SUPFAM" id="SSF117143">
    <property type="entry name" value="Flagellar hook protein flgE"/>
    <property type="match status" value="1"/>
</dbReference>
<dbReference type="Pfam" id="PF07559">
    <property type="entry name" value="FlgE_D2"/>
    <property type="match status" value="1"/>
</dbReference>
<proteinExistence type="inferred from homology"/>
<comment type="similarity">
    <text evidence="2 5">Belongs to the flagella basal body rod proteins family.</text>
</comment>
<name>A0A8J7FDQ5_9GAMM</name>
<dbReference type="InterPro" id="IPR011491">
    <property type="entry name" value="FlgE_D2"/>
</dbReference>
<dbReference type="InterPro" id="IPR020013">
    <property type="entry name" value="Flagellar_FlgE/F/G"/>
</dbReference>
<dbReference type="InterPro" id="IPR001444">
    <property type="entry name" value="Flag_bb_rod_N"/>
</dbReference>
<feature type="domain" description="Flagellar basal body rod protein N-terminal" evidence="6">
    <location>
        <begin position="4"/>
        <end position="34"/>
    </location>
</feature>
<feature type="domain" description="Flagellar hook protein FlgE D2" evidence="8">
    <location>
        <begin position="415"/>
        <end position="538"/>
    </location>
</feature>
<reference evidence="10" key="1">
    <citation type="submission" date="2020-10" db="EMBL/GenBank/DDBJ databases">
        <title>Bacterium isolated from coastal waters sediment.</title>
        <authorList>
            <person name="Chen R.-J."/>
            <person name="Lu D.-C."/>
            <person name="Zhu K.-L."/>
            <person name="Du Z.-J."/>
        </authorList>
    </citation>
    <scope>NUCLEOTIDE SEQUENCE</scope>
    <source>
        <strain evidence="10">N1Y112</strain>
    </source>
</reference>
<evidence type="ECO:0000259" key="8">
    <source>
        <dbReference type="Pfam" id="PF07559"/>
    </source>
</evidence>
<organism evidence="10 11">
    <name type="scientific">Pontibacterium sinense</name>
    <dbReference type="NCBI Taxonomy" id="2781979"/>
    <lineage>
        <taxon>Bacteria</taxon>
        <taxon>Pseudomonadati</taxon>
        <taxon>Pseudomonadota</taxon>
        <taxon>Gammaproteobacteria</taxon>
        <taxon>Oceanospirillales</taxon>
        <taxon>Oceanospirillaceae</taxon>
        <taxon>Pontibacterium</taxon>
    </lineage>
</organism>
<sequence>MAGFNTAITGIKAATTSLDVIGNNIANASTVGYKSSSVQFGDIYTTAVVGAGSSNVTGSGVTVMDIQQDFSGGTIEFTNNNLDLAIDGSGYFVLDDGQGGVTYTRAGNFGLDSDGNIVSSNGKNVQGYGVDSSGNLLPVDDLKVSETESPPKATEAIGLAVNIDSREDSSKLVTPYDKDNADTFTHSATVPTFDSLGNAQTIKVNYVEQPPHREVQTLDLTTNAGGFAAGDSAEISGVTVDLNDLFNGTVAERDAQIDALMAGDPRIASVSVDGTTEDIQITFKASATDVDNVQVGSVSIAAVGGQFSGISSTNLAANEVHTYDLNNGAFDATGVLVDDTTLSIGGVDVQLTAGMTEQQVAETVTAQQAQILDQNPNVESVELVNNGSDYQIKITYDALAGNVKDDALSVSAGTSNGVPVMNNQQIVTGDNSFDGVYSVYAYLDGEELLDIGKQVDPGEVGDASGATEPGKIIMTFAPTSGLLSSVNGDNVVPGGTAPELTIKGADPANALTEISLNLSGTTQFASASSLRSSSQDGYTKGDLVGVSFSETGEMVASFSNNQSQTLGVVAIATFSNQDGLNPAGDTEWSASFASGQALLNPPGTGLNGSLQSGALEQSNVDQSTELVRLIEAQRNYQASSKVLETLNTVTQSILQI</sequence>
<dbReference type="PANTHER" id="PTHR30435">
    <property type="entry name" value="FLAGELLAR PROTEIN"/>
    <property type="match status" value="1"/>
</dbReference>
<comment type="function">
    <text evidence="5">A flexible structure which links the flagellar filament to the drive apparatus in the basal body.</text>
</comment>
<evidence type="ECO:0000256" key="1">
    <source>
        <dbReference type="ARBA" id="ARBA00004117"/>
    </source>
</evidence>
<keyword evidence="10" id="KW-0966">Cell projection</keyword>
<protein>
    <recommendedName>
        <fullName evidence="3 5">Flagellar hook protein FlgE</fullName>
    </recommendedName>
</protein>
<evidence type="ECO:0000256" key="3">
    <source>
        <dbReference type="ARBA" id="ARBA00019015"/>
    </source>
</evidence>
<dbReference type="Gene3D" id="2.60.98.20">
    <property type="entry name" value="Flagellar hook protein FlgE"/>
    <property type="match status" value="2"/>
</dbReference>
<comment type="caution">
    <text evidence="10">The sequence shown here is derived from an EMBL/GenBank/DDBJ whole genome shotgun (WGS) entry which is preliminary data.</text>
</comment>
<dbReference type="GO" id="GO:0009425">
    <property type="term" value="C:bacterial-type flagellum basal body"/>
    <property type="evidence" value="ECO:0007669"/>
    <property type="project" value="UniProtKB-SubCell"/>
</dbReference>
<dbReference type="EMBL" id="JADEYS010000010">
    <property type="protein sequence ID" value="MBE9397824.1"/>
    <property type="molecule type" value="Genomic_DNA"/>
</dbReference>
<feature type="domain" description="Flagellar basal-body/hook protein C-terminal" evidence="7">
    <location>
        <begin position="611"/>
        <end position="656"/>
    </location>
</feature>
<dbReference type="GO" id="GO:0009424">
    <property type="term" value="C:bacterial-type flagellum hook"/>
    <property type="evidence" value="ECO:0007669"/>
    <property type="project" value="TreeGrafter"/>
</dbReference>
<evidence type="ECO:0000313" key="11">
    <source>
        <dbReference type="Proteomes" id="UP000640333"/>
    </source>
</evidence>
<dbReference type="GO" id="GO:0005829">
    <property type="term" value="C:cytosol"/>
    <property type="evidence" value="ECO:0007669"/>
    <property type="project" value="TreeGrafter"/>
</dbReference>
<keyword evidence="10" id="KW-0282">Flagellum</keyword>
<dbReference type="Pfam" id="PF06429">
    <property type="entry name" value="Flg_bbr_C"/>
    <property type="match status" value="1"/>
</dbReference>
<dbReference type="NCBIfam" id="TIGR03506">
    <property type="entry name" value="FlgEFG_subfam"/>
    <property type="match status" value="2"/>
</dbReference>
<evidence type="ECO:0000256" key="2">
    <source>
        <dbReference type="ARBA" id="ARBA00009677"/>
    </source>
</evidence>
<evidence type="ECO:0000259" key="9">
    <source>
        <dbReference type="Pfam" id="PF22692"/>
    </source>
</evidence>
<accession>A0A8J7FDQ5</accession>
<dbReference type="RefSeq" id="WP_193953380.1">
    <property type="nucleotide sequence ID" value="NZ_JADEYS010000010.1"/>
</dbReference>